<dbReference type="InterPro" id="IPR051645">
    <property type="entry name" value="PER33/POM33_regulator"/>
</dbReference>
<feature type="transmembrane region" description="Helical" evidence="5">
    <location>
        <begin position="6"/>
        <end position="26"/>
    </location>
</feature>
<evidence type="ECO:0000313" key="7">
    <source>
        <dbReference type="Proteomes" id="UP000697127"/>
    </source>
</evidence>
<feature type="transmembrane region" description="Helical" evidence="5">
    <location>
        <begin position="178"/>
        <end position="196"/>
    </location>
</feature>
<dbReference type="PANTHER" id="PTHR12703">
    <property type="entry name" value="TRANSMEMBRANE PROTEIN 33"/>
    <property type="match status" value="1"/>
</dbReference>
<comment type="caution">
    <text evidence="6">The sequence shown here is derived from an EMBL/GenBank/DDBJ whole genome shotgun (WGS) entry which is preliminary data.</text>
</comment>
<evidence type="ECO:0000256" key="1">
    <source>
        <dbReference type="ARBA" id="ARBA00004141"/>
    </source>
</evidence>
<feature type="transmembrane region" description="Helical" evidence="5">
    <location>
        <begin position="211"/>
        <end position="228"/>
    </location>
</feature>
<evidence type="ECO:0000256" key="3">
    <source>
        <dbReference type="ARBA" id="ARBA00022989"/>
    </source>
</evidence>
<proteinExistence type="predicted"/>
<reference evidence="6" key="1">
    <citation type="submission" date="2020-11" db="EMBL/GenBank/DDBJ databases">
        <title>Kefir isolates.</title>
        <authorList>
            <person name="Marcisauskas S."/>
            <person name="Kim Y."/>
            <person name="Blasche S."/>
        </authorList>
    </citation>
    <scope>NUCLEOTIDE SEQUENCE</scope>
    <source>
        <strain evidence="6">Olga-1</strain>
    </source>
</reference>
<dbReference type="GO" id="GO:0071786">
    <property type="term" value="P:endoplasmic reticulum tubular network organization"/>
    <property type="evidence" value="ECO:0007669"/>
    <property type="project" value="TreeGrafter"/>
</dbReference>
<dbReference type="OrthoDB" id="5581259at2759"/>
<dbReference type="PANTHER" id="PTHR12703:SF4">
    <property type="entry name" value="TRANSMEMBRANE PROTEIN 33"/>
    <property type="match status" value="1"/>
</dbReference>
<dbReference type="Proteomes" id="UP000697127">
    <property type="component" value="Unassembled WGS sequence"/>
</dbReference>
<dbReference type="GO" id="GO:0005783">
    <property type="term" value="C:endoplasmic reticulum"/>
    <property type="evidence" value="ECO:0007669"/>
    <property type="project" value="TreeGrafter"/>
</dbReference>
<evidence type="ECO:0000256" key="5">
    <source>
        <dbReference type="SAM" id="Phobius"/>
    </source>
</evidence>
<sequence>MTPISLSSFWFSSQLSTIFFSILALITSSNISYLLAYFSIIISLIISLYQALTADKIKKEYNNNIDKRLKSSNDSINNKQIDLKSIFLNFFKILLTLIEPAKYHPTTPYILLAISYLLICTKFKITLIPYLIFAFFHAINYFKSFILIKLPINNNYKINLKYFCEFINNNYHEPCFKFSVWIQLFSFLNILIWAILTTPFNLLGYYGDNRLIINWLSVYIWYSFIDILQSENLLMKCAINEIVTALDGITADPRLPKNLRENWLKIKNIFRKKDLNHSD</sequence>
<accession>A0A9P6WKH9</accession>
<dbReference type="EMBL" id="PUHW01000220">
    <property type="protein sequence ID" value="KAG0687757.1"/>
    <property type="molecule type" value="Genomic_DNA"/>
</dbReference>
<comment type="subcellular location">
    <subcellularLocation>
        <location evidence="1">Membrane</location>
        <topology evidence="1">Multi-pass membrane protein</topology>
    </subcellularLocation>
</comment>
<evidence type="ECO:0000313" key="6">
    <source>
        <dbReference type="EMBL" id="KAG0687757.1"/>
    </source>
</evidence>
<evidence type="ECO:0000256" key="4">
    <source>
        <dbReference type="ARBA" id="ARBA00023136"/>
    </source>
</evidence>
<keyword evidence="7" id="KW-1185">Reference proteome</keyword>
<evidence type="ECO:0000256" key="2">
    <source>
        <dbReference type="ARBA" id="ARBA00022692"/>
    </source>
</evidence>
<dbReference type="GO" id="GO:0016020">
    <property type="term" value="C:membrane"/>
    <property type="evidence" value="ECO:0007669"/>
    <property type="project" value="UniProtKB-SubCell"/>
</dbReference>
<keyword evidence="2 5" id="KW-0812">Transmembrane</keyword>
<organism evidence="6 7">
    <name type="scientific">Pichia californica</name>
    <dbReference type="NCBI Taxonomy" id="460514"/>
    <lineage>
        <taxon>Eukaryota</taxon>
        <taxon>Fungi</taxon>
        <taxon>Dikarya</taxon>
        <taxon>Ascomycota</taxon>
        <taxon>Saccharomycotina</taxon>
        <taxon>Pichiomycetes</taxon>
        <taxon>Pichiales</taxon>
        <taxon>Pichiaceae</taxon>
        <taxon>Pichia</taxon>
    </lineage>
</organism>
<keyword evidence="3 5" id="KW-1133">Transmembrane helix</keyword>
<feature type="transmembrane region" description="Helical" evidence="5">
    <location>
        <begin position="109"/>
        <end position="136"/>
    </location>
</feature>
<protein>
    <submittedName>
        <fullName evidence="6">Uncharacterized protein</fullName>
    </submittedName>
</protein>
<keyword evidence="4 5" id="KW-0472">Membrane</keyword>
<feature type="transmembrane region" description="Helical" evidence="5">
    <location>
        <begin position="33"/>
        <end position="52"/>
    </location>
</feature>
<dbReference type="AlphaFoldDB" id="A0A9P6WKH9"/>
<name>A0A9P6WKH9_9ASCO</name>
<gene>
    <name evidence="6" type="ORF">C6P40_001926</name>
</gene>
<dbReference type="GO" id="GO:0061024">
    <property type="term" value="P:membrane organization"/>
    <property type="evidence" value="ECO:0007669"/>
    <property type="project" value="TreeGrafter"/>
</dbReference>